<dbReference type="InterPro" id="IPR012480">
    <property type="entry name" value="Hepar_II_III_C"/>
</dbReference>
<dbReference type="PANTHER" id="PTHR39210">
    <property type="entry name" value="HEPARIN-SULFATE LYASE"/>
    <property type="match status" value="1"/>
</dbReference>
<accession>A0A850PYL6</accession>
<keyword evidence="3" id="KW-0574">Periplasm</keyword>
<comment type="subcellular location">
    <subcellularLocation>
        <location evidence="1">Periplasm</location>
    </subcellularLocation>
</comment>
<gene>
    <name evidence="7" type="ORF">HLY00_4475</name>
</gene>
<evidence type="ECO:0000313" key="7">
    <source>
        <dbReference type="EMBL" id="NVN52765.1"/>
    </source>
</evidence>
<keyword evidence="4" id="KW-0456">Lyase</keyword>
<evidence type="ECO:0000259" key="5">
    <source>
        <dbReference type="Pfam" id="PF07940"/>
    </source>
</evidence>
<evidence type="ECO:0000256" key="3">
    <source>
        <dbReference type="ARBA" id="ARBA00022764"/>
    </source>
</evidence>
<feature type="domain" description="Heparin-sulfate lyase N-terminal" evidence="6">
    <location>
        <begin position="91"/>
        <end position="354"/>
    </location>
</feature>
<evidence type="ECO:0008006" key="9">
    <source>
        <dbReference type="Google" id="ProtNLM"/>
    </source>
</evidence>
<dbReference type="Pfam" id="PF16889">
    <property type="entry name" value="Hepar_II_III_N"/>
    <property type="match status" value="1"/>
</dbReference>
<name>A0A850PYL6_9MYCO</name>
<comment type="caution">
    <text evidence="7">The sequence shown here is derived from an EMBL/GenBank/DDBJ whole genome shotgun (WGS) entry which is preliminary data.</text>
</comment>
<evidence type="ECO:0000313" key="8">
    <source>
        <dbReference type="Proteomes" id="UP000570517"/>
    </source>
</evidence>
<keyword evidence="2" id="KW-0732">Signal</keyword>
<protein>
    <recommendedName>
        <fullName evidence="9">Heparin-sulfate lyase N-terminal domain-containing protein</fullName>
    </recommendedName>
</protein>
<dbReference type="Pfam" id="PF07940">
    <property type="entry name" value="Hepar_II_III_C"/>
    <property type="match status" value="1"/>
</dbReference>
<evidence type="ECO:0000256" key="2">
    <source>
        <dbReference type="ARBA" id="ARBA00022729"/>
    </source>
</evidence>
<dbReference type="Proteomes" id="UP000570517">
    <property type="component" value="Unassembled WGS sequence"/>
</dbReference>
<dbReference type="PANTHER" id="PTHR39210:SF1">
    <property type="entry name" value="HEPARIN-SULFATE LYASE"/>
    <property type="match status" value="1"/>
</dbReference>
<dbReference type="GO" id="GO:0016829">
    <property type="term" value="F:lyase activity"/>
    <property type="evidence" value="ECO:0007669"/>
    <property type="project" value="UniProtKB-KW"/>
</dbReference>
<evidence type="ECO:0000256" key="4">
    <source>
        <dbReference type="ARBA" id="ARBA00023239"/>
    </source>
</evidence>
<sequence length="718" mass="79613">MVNSKLAWYGRRLRTMQTREILWRAGRTFLPTSATAVDGDLLTGCDSSQDWEHALERFRLGVDRPSLLDQVGAQLVAGQSTEHVSNVVKAAQAASEQTFQFFGYPPTTISGTLNWNWDPIAGVQWPSLPSERINHRIAAGDVKWIWELNRLQHLPWLAQAWLFTGNERYSNSAFEQLDSWIIQNPPGQGIAWRGAFEAGIRAISVAVALQGLRDSPHLTVERYREIVNLMAHTAQKCWRERSRFSSANNHLVGEMAGLAVIAIMMPELKGSADWEQLAVEALCCEASKQILPDGSGAEQAIGYQMFTGELLHLVAALLVVRDDRAPQRIVNALSRSSAFLAAAVGFDDPDPRYGDDDEGFAVRLGPAVARTIRHHLGILAAFEWGAAGAYAATNSVDAEWFRAISPSHSVPSSLEDSTTRATSSTAQHFAKDGGLVILRSEKRRITMDVGPLGYLSIAAHGHADALSITLSDAGHDIIGDPGTGSYYGHPTWREVMRGTRAHSTVTVDDSDQSTSGGPFLWSRHAKTSIRRVDLSEGFVDAEHDGYRRLHGDVVHRRWLIAPPNERASLVIDQLTGRGAHQIRTTWPLHPSLDITYVEGGHLLHRSGSPIFLLLQSATTTLICDDVRGDESRNLGWWSERLETRVPSWWLCTNSKVELPLAVATLISPTDGIHTSRLRLNWQGQEIRANWLEDERERAITLFLDSSTVVFHDSDELRR</sequence>
<keyword evidence="8" id="KW-1185">Reference proteome</keyword>
<dbReference type="InterPro" id="IPR031680">
    <property type="entry name" value="Hepar_II_III_N"/>
</dbReference>
<dbReference type="Gene3D" id="2.70.98.70">
    <property type="match status" value="1"/>
</dbReference>
<dbReference type="GO" id="GO:0042597">
    <property type="term" value="C:periplasmic space"/>
    <property type="evidence" value="ECO:0007669"/>
    <property type="project" value="UniProtKB-SubCell"/>
</dbReference>
<dbReference type="AlphaFoldDB" id="A0A850PYL6"/>
<organism evidence="7 8">
    <name type="scientific">Mycolicibacterium hippocampi</name>
    <dbReference type="NCBI Taxonomy" id="659824"/>
    <lineage>
        <taxon>Bacteria</taxon>
        <taxon>Bacillati</taxon>
        <taxon>Actinomycetota</taxon>
        <taxon>Actinomycetes</taxon>
        <taxon>Mycobacteriales</taxon>
        <taxon>Mycobacteriaceae</taxon>
        <taxon>Mycolicibacterium</taxon>
    </lineage>
</organism>
<feature type="domain" description="Heparinase II/III-like C-terminal" evidence="5">
    <location>
        <begin position="425"/>
        <end position="641"/>
    </location>
</feature>
<dbReference type="InterPro" id="IPR008929">
    <property type="entry name" value="Chondroitin_lyas"/>
</dbReference>
<evidence type="ECO:0000256" key="1">
    <source>
        <dbReference type="ARBA" id="ARBA00004418"/>
    </source>
</evidence>
<reference evidence="7 8" key="1">
    <citation type="submission" date="2020-05" db="EMBL/GenBank/DDBJ databases">
        <title>Draft genome sequence of Mycobacterium hippocampi DL, isolated from European seabass, Dicentrarchus labrax, reared in fish farms.</title>
        <authorList>
            <person name="Stathopoulou P."/>
            <person name="Asimakis E."/>
            <person name="Tzokas K."/>
            <person name="Batargias C."/>
            <person name="Tsiamis G."/>
        </authorList>
    </citation>
    <scope>NUCLEOTIDE SEQUENCE [LARGE SCALE GENOMIC DNA]</scope>
    <source>
        <strain evidence="7 8">DL</strain>
    </source>
</reference>
<dbReference type="EMBL" id="JABFYL010000045">
    <property type="protein sequence ID" value="NVN52765.1"/>
    <property type="molecule type" value="Genomic_DNA"/>
</dbReference>
<dbReference type="SUPFAM" id="SSF48230">
    <property type="entry name" value="Chondroitin AC/alginate lyase"/>
    <property type="match status" value="1"/>
</dbReference>
<dbReference type="Gene3D" id="1.50.10.100">
    <property type="entry name" value="Chondroitin AC/alginate lyase"/>
    <property type="match status" value="1"/>
</dbReference>
<proteinExistence type="predicted"/>
<evidence type="ECO:0000259" key="6">
    <source>
        <dbReference type="Pfam" id="PF16889"/>
    </source>
</evidence>